<feature type="active site" description="Proton donor/acceptor" evidence="2">
    <location>
        <position position="86"/>
    </location>
</feature>
<evidence type="ECO:0000256" key="3">
    <source>
        <dbReference type="PIRSR" id="PIRSR613078-2"/>
    </source>
</evidence>
<dbReference type="SMART" id="SM00855">
    <property type="entry name" value="PGAM"/>
    <property type="match status" value="1"/>
</dbReference>
<feature type="active site" description="Tele-phosphohistidine intermediate" evidence="2">
    <location>
        <position position="13"/>
    </location>
</feature>
<dbReference type="GO" id="GO:0005829">
    <property type="term" value="C:cytosol"/>
    <property type="evidence" value="ECO:0007669"/>
    <property type="project" value="TreeGrafter"/>
</dbReference>
<dbReference type="SUPFAM" id="SSF53254">
    <property type="entry name" value="Phosphoglycerate mutase-like"/>
    <property type="match status" value="1"/>
</dbReference>
<dbReference type="RefSeq" id="WP_160042711.1">
    <property type="nucleotide sequence ID" value="NZ_BORQ01000003.1"/>
</dbReference>
<gene>
    <name evidence="5" type="ORF">J2TS6_29600</name>
</gene>
<feature type="binding site" evidence="3">
    <location>
        <begin position="12"/>
        <end position="19"/>
    </location>
    <ligand>
        <name>substrate</name>
    </ligand>
</feature>
<evidence type="ECO:0000313" key="6">
    <source>
        <dbReference type="Proteomes" id="UP000679779"/>
    </source>
</evidence>
<dbReference type="CDD" id="cd07067">
    <property type="entry name" value="HP_PGM_like"/>
    <property type="match status" value="1"/>
</dbReference>
<dbReference type="GO" id="GO:0045820">
    <property type="term" value="P:negative regulation of glycolytic process"/>
    <property type="evidence" value="ECO:0007669"/>
    <property type="project" value="TreeGrafter"/>
</dbReference>
<feature type="binding site" evidence="3">
    <location>
        <position position="62"/>
    </location>
    <ligand>
        <name>substrate</name>
    </ligand>
</feature>
<name>A0A919XFU5_9BACL</name>
<accession>A0A919XFU5</accession>
<dbReference type="InterPro" id="IPR029033">
    <property type="entry name" value="His_PPase_superfam"/>
</dbReference>
<feature type="site" description="Transition state stabilizer" evidence="4">
    <location>
        <position position="172"/>
    </location>
</feature>
<dbReference type="PANTHER" id="PTHR46517">
    <property type="entry name" value="FRUCTOSE-2,6-BISPHOSPHATASE TIGAR"/>
    <property type="match status" value="1"/>
</dbReference>
<sequence>MDLKRLEIILMRHGTTPWNEEKRYLGHTDIGLSDRGREELAPVREKLRDRSFGRVYCSDLARCRESLREVRPDLAEEAVYDHRLREMDFGVWEGHTYDHLKDNALYRQWLDEPKRVTPPQGESWEAFESRIAAFAAFMLQEAESRAAGCTENTENTGNSGNKACASVLLVAHGGAIRQIVHAFMKTIAFWDIRIEPGNLLVLTLERTGEGWSGANLGDM</sequence>
<dbReference type="Pfam" id="PF00300">
    <property type="entry name" value="His_Phos_1"/>
    <property type="match status" value="1"/>
</dbReference>
<protein>
    <submittedName>
        <fullName evidence="5">Alpha-ribazole phosphatase</fullName>
    </submittedName>
</protein>
<dbReference type="Gene3D" id="3.40.50.1240">
    <property type="entry name" value="Phosphoglycerate mutase-like"/>
    <property type="match status" value="1"/>
</dbReference>
<evidence type="ECO:0000313" key="5">
    <source>
        <dbReference type="EMBL" id="GIO31819.1"/>
    </source>
</evidence>
<dbReference type="GO" id="GO:0043456">
    <property type="term" value="P:regulation of pentose-phosphate shunt"/>
    <property type="evidence" value="ECO:0007669"/>
    <property type="project" value="TreeGrafter"/>
</dbReference>
<reference evidence="5" key="1">
    <citation type="submission" date="2021-03" db="EMBL/GenBank/DDBJ databases">
        <title>Antimicrobial resistance genes in bacteria isolated from Japanese honey, and their potential for conferring macrolide and lincosamide resistance in the American foulbrood pathogen Paenibacillus larvae.</title>
        <authorList>
            <person name="Okamoto M."/>
            <person name="Kumagai M."/>
            <person name="Kanamori H."/>
            <person name="Takamatsu D."/>
        </authorList>
    </citation>
    <scope>NUCLEOTIDE SEQUENCE</scope>
    <source>
        <strain evidence="5">J2TS6</strain>
    </source>
</reference>
<evidence type="ECO:0000256" key="2">
    <source>
        <dbReference type="PIRSR" id="PIRSR613078-1"/>
    </source>
</evidence>
<organism evidence="5 6">
    <name type="scientific">Paenibacillus albilobatus</name>
    <dbReference type="NCBI Taxonomy" id="2716884"/>
    <lineage>
        <taxon>Bacteria</taxon>
        <taxon>Bacillati</taxon>
        <taxon>Bacillota</taxon>
        <taxon>Bacilli</taxon>
        <taxon>Bacillales</taxon>
        <taxon>Paenibacillaceae</taxon>
        <taxon>Paenibacillus</taxon>
    </lineage>
</organism>
<proteinExistence type="predicted"/>
<evidence type="ECO:0000256" key="1">
    <source>
        <dbReference type="ARBA" id="ARBA00022801"/>
    </source>
</evidence>
<dbReference type="Proteomes" id="UP000679779">
    <property type="component" value="Unassembled WGS sequence"/>
</dbReference>
<comment type="caution">
    <text evidence="5">The sequence shown here is derived from an EMBL/GenBank/DDBJ whole genome shotgun (WGS) entry which is preliminary data.</text>
</comment>
<dbReference type="EMBL" id="BORQ01000003">
    <property type="protein sequence ID" value="GIO31819.1"/>
    <property type="molecule type" value="Genomic_DNA"/>
</dbReference>
<dbReference type="PANTHER" id="PTHR46517:SF1">
    <property type="entry name" value="FRUCTOSE-2,6-BISPHOSPHATASE TIGAR"/>
    <property type="match status" value="1"/>
</dbReference>
<dbReference type="AlphaFoldDB" id="A0A919XFU5"/>
<keyword evidence="1" id="KW-0378">Hydrolase</keyword>
<keyword evidence="6" id="KW-1185">Reference proteome</keyword>
<dbReference type="InterPro" id="IPR013078">
    <property type="entry name" value="His_Pase_superF_clade-1"/>
</dbReference>
<evidence type="ECO:0000256" key="4">
    <source>
        <dbReference type="PIRSR" id="PIRSR613078-3"/>
    </source>
</evidence>
<dbReference type="GO" id="GO:0004331">
    <property type="term" value="F:fructose-2,6-bisphosphate 2-phosphatase activity"/>
    <property type="evidence" value="ECO:0007669"/>
    <property type="project" value="TreeGrafter"/>
</dbReference>
<dbReference type="InterPro" id="IPR051695">
    <property type="entry name" value="Phosphoglycerate_Mutase"/>
</dbReference>